<dbReference type="Gene3D" id="3.30.70.330">
    <property type="match status" value="2"/>
</dbReference>
<dbReference type="InterPro" id="IPR032296">
    <property type="entry name" value="CEBP_ZZ"/>
</dbReference>
<feature type="region of interest" description="Disordered" evidence="3">
    <location>
        <begin position="315"/>
        <end position="363"/>
    </location>
</feature>
<dbReference type="Proteomes" id="UP000728032">
    <property type="component" value="Unassembled WGS sequence"/>
</dbReference>
<feature type="region of interest" description="Disordered" evidence="3">
    <location>
        <begin position="74"/>
        <end position="114"/>
    </location>
</feature>
<dbReference type="Gene3D" id="4.10.640.40">
    <property type="entry name" value="Cytoplasmic polyadenylation element-binding protein, ZZ domain"/>
    <property type="match status" value="1"/>
</dbReference>
<dbReference type="GO" id="GO:0000900">
    <property type="term" value="F:mRNA regulatory element binding translation repressor activity"/>
    <property type="evidence" value="ECO:0007669"/>
    <property type="project" value="TreeGrafter"/>
</dbReference>
<dbReference type="SUPFAM" id="SSF54928">
    <property type="entry name" value="RNA-binding domain, RBD"/>
    <property type="match status" value="1"/>
</dbReference>
<dbReference type="Pfam" id="PF16367">
    <property type="entry name" value="RRM_7"/>
    <property type="match status" value="1"/>
</dbReference>
<dbReference type="PANTHER" id="PTHR12566">
    <property type="entry name" value="CYTOPLASMIC POLYADENYLATION ELEMENT BINDING PROTEIN CPEB"/>
    <property type="match status" value="1"/>
</dbReference>
<keyword evidence="6" id="KW-1185">Reference proteome</keyword>
<dbReference type="GO" id="GO:0008135">
    <property type="term" value="F:translation factor activity, RNA binding"/>
    <property type="evidence" value="ECO:0007669"/>
    <property type="project" value="TreeGrafter"/>
</dbReference>
<dbReference type="PROSITE" id="PS50102">
    <property type="entry name" value="RRM"/>
    <property type="match status" value="2"/>
</dbReference>
<dbReference type="CDD" id="cd12725">
    <property type="entry name" value="RRM2_CPEB1"/>
    <property type="match status" value="1"/>
</dbReference>
<evidence type="ECO:0000313" key="5">
    <source>
        <dbReference type="EMBL" id="CAD7660721.1"/>
    </source>
</evidence>
<dbReference type="InterPro" id="IPR035979">
    <property type="entry name" value="RBD_domain_sf"/>
</dbReference>
<dbReference type="EMBL" id="OC935905">
    <property type="protein sequence ID" value="CAD7660721.1"/>
    <property type="molecule type" value="Genomic_DNA"/>
</dbReference>
<evidence type="ECO:0000256" key="3">
    <source>
        <dbReference type="SAM" id="MobiDB-lite"/>
    </source>
</evidence>
<evidence type="ECO:0000259" key="4">
    <source>
        <dbReference type="PROSITE" id="PS50102"/>
    </source>
</evidence>
<organism evidence="5">
    <name type="scientific">Oppiella nova</name>
    <dbReference type="NCBI Taxonomy" id="334625"/>
    <lineage>
        <taxon>Eukaryota</taxon>
        <taxon>Metazoa</taxon>
        <taxon>Ecdysozoa</taxon>
        <taxon>Arthropoda</taxon>
        <taxon>Chelicerata</taxon>
        <taxon>Arachnida</taxon>
        <taxon>Acari</taxon>
        <taxon>Acariformes</taxon>
        <taxon>Sarcoptiformes</taxon>
        <taxon>Oribatida</taxon>
        <taxon>Brachypylina</taxon>
        <taxon>Oppioidea</taxon>
        <taxon>Oppiidae</taxon>
        <taxon>Oppiella</taxon>
    </lineage>
</organism>
<feature type="compositionally biased region" description="Low complexity" evidence="3">
    <location>
        <begin position="321"/>
        <end position="330"/>
    </location>
</feature>
<feature type="compositionally biased region" description="Polar residues" evidence="3">
    <location>
        <begin position="75"/>
        <end position="85"/>
    </location>
</feature>
<dbReference type="InterPro" id="IPR038446">
    <property type="entry name" value="CEBP_ZZ_sf"/>
</dbReference>
<keyword evidence="1 2" id="KW-0694">RNA-binding</keyword>
<dbReference type="GO" id="GO:0005737">
    <property type="term" value="C:cytoplasm"/>
    <property type="evidence" value="ECO:0007669"/>
    <property type="project" value="TreeGrafter"/>
</dbReference>
<feature type="domain" description="RRM" evidence="4">
    <location>
        <begin position="402"/>
        <end position="489"/>
    </location>
</feature>
<dbReference type="InterPro" id="IPR034819">
    <property type="entry name" value="CPEB"/>
</dbReference>
<sequence>MMTQTMDSPLKKSPQKGSTPRSQYSVSEWSPNGRHAYHQTNGRSSGGRTPPHSRRNSSSDLETIAEDLKLASLLGSPSRQSSVGLLTSAFGTRRPVPLNRADSPDPTVAPKSAIDYDIDRRLEEAEARERAERAERDEWARERARRERLAHNESHTYRGFGWVGGRPVNGNSDDSDWRGKGAPIRGRDQSGSHDLSQMNGGEDGHRNGWSYGSVVSGWPQTGDDYDFNGNRVDKVGPKDDGKGNGSVSDGYDRPPKPWNSTSVLRKTSFGFGGPPSPPQRSNLDPDLQPDLIRLMASVLTPQKWQELIDSLRSQMAPQAPTTTTTTNTTNPLDPSGTWGPPNSSSPSFSSFPSQPPQSDRRSERLVDLQALMKKVSFQAKATYTWTGQLPRRQRNKMPCYSTKVFLGGIPYDLTDSDLHCHFAPFGPIQIQWPGKDIRSAIDGAAANKAGYVYVIFESFENVTALLKHCTVSYKDLDMGCRYYYNISSRRQKGKEVQMIPFDIGDRFYMKNTFSGQMEHSRTVFVGALHGMLSAEGLAKVMDDLFGGVVFAGLDTDKHKYPLGSGRVSFDNQESYLKAVSAAFVEVKATRFRKKIQIDPYIDNESVCYLCKVPQQSPIFCRDDFLYFCVDCWDAHLMDPESKNHRPIVKNKPNTP</sequence>
<dbReference type="InterPro" id="IPR000504">
    <property type="entry name" value="RRM_dom"/>
</dbReference>
<feature type="domain" description="RRM" evidence="4">
    <location>
        <begin position="521"/>
        <end position="602"/>
    </location>
</feature>
<evidence type="ECO:0000313" key="6">
    <source>
        <dbReference type="Proteomes" id="UP000728032"/>
    </source>
</evidence>
<dbReference type="OrthoDB" id="10033548at2759"/>
<evidence type="ECO:0000256" key="2">
    <source>
        <dbReference type="PROSITE-ProRule" id="PRU00176"/>
    </source>
</evidence>
<dbReference type="SMART" id="SM00360">
    <property type="entry name" value="RRM"/>
    <property type="match status" value="2"/>
</dbReference>
<gene>
    <name evidence="5" type="ORF">ONB1V03_LOCUS17284</name>
</gene>
<feature type="compositionally biased region" description="Polar residues" evidence="3">
    <location>
        <begin position="15"/>
        <end position="30"/>
    </location>
</feature>
<feature type="compositionally biased region" description="Basic and acidic residues" evidence="3">
    <location>
        <begin position="231"/>
        <end position="242"/>
    </location>
</feature>
<dbReference type="InterPro" id="IPR012677">
    <property type="entry name" value="Nucleotide-bd_a/b_plait_sf"/>
</dbReference>
<feature type="compositionally biased region" description="Basic and acidic residues" evidence="3">
    <location>
        <begin position="175"/>
        <end position="191"/>
    </location>
</feature>
<feature type="compositionally biased region" description="Low complexity" evidence="3">
    <location>
        <begin position="340"/>
        <end position="352"/>
    </location>
</feature>
<protein>
    <recommendedName>
        <fullName evidence="4">RRM domain-containing protein</fullName>
    </recommendedName>
</protein>
<dbReference type="GO" id="GO:0043022">
    <property type="term" value="F:ribosome binding"/>
    <property type="evidence" value="ECO:0007669"/>
    <property type="project" value="TreeGrafter"/>
</dbReference>
<dbReference type="AlphaFoldDB" id="A0A7R9MID6"/>
<proteinExistence type="predicted"/>
<dbReference type="PANTHER" id="PTHR12566:SF9">
    <property type="entry name" value="CYTOPLASMIC POLYADENYLATION ELEMENT-BINDING PROTEIN 1"/>
    <property type="match status" value="1"/>
</dbReference>
<dbReference type="GO" id="GO:0003730">
    <property type="term" value="F:mRNA 3'-UTR binding"/>
    <property type="evidence" value="ECO:0007669"/>
    <property type="project" value="InterPro"/>
</dbReference>
<dbReference type="GO" id="GO:0045202">
    <property type="term" value="C:synapse"/>
    <property type="evidence" value="ECO:0007669"/>
    <property type="project" value="TreeGrafter"/>
</dbReference>
<evidence type="ECO:0000256" key="1">
    <source>
        <dbReference type="ARBA" id="ARBA00022884"/>
    </source>
</evidence>
<feature type="compositionally biased region" description="Polar residues" evidence="3">
    <location>
        <begin position="38"/>
        <end position="47"/>
    </location>
</feature>
<feature type="region of interest" description="Disordered" evidence="3">
    <location>
        <begin position="162"/>
        <end position="286"/>
    </location>
</feature>
<dbReference type="CDD" id="cd19757">
    <property type="entry name" value="Bbox1"/>
    <property type="match status" value="1"/>
</dbReference>
<dbReference type="GO" id="GO:0043005">
    <property type="term" value="C:neuron projection"/>
    <property type="evidence" value="ECO:0007669"/>
    <property type="project" value="TreeGrafter"/>
</dbReference>
<accession>A0A7R9MID6</accession>
<dbReference type="GO" id="GO:2000766">
    <property type="term" value="P:negative regulation of cytoplasmic translation"/>
    <property type="evidence" value="ECO:0007669"/>
    <property type="project" value="TreeGrafter"/>
</dbReference>
<reference evidence="5" key="1">
    <citation type="submission" date="2020-11" db="EMBL/GenBank/DDBJ databases">
        <authorList>
            <person name="Tran Van P."/>
        </authorList>
    </citation>
    <scope>NUCLEOTIDE SEQUENCE</scope>
</reference>
<dbReference type="FunFam" id="3.30.70.330:FF:000054">
    <property type="entry name" value="Cytoplasmic polyadenylation element-binding protein 1"/>
    <property type="match status" value="1"/>
</dbReference>
<dbReference type="EMBL" id="CAJPVJ010021080">
    <property type="protein sequence ID" value="CAG2177857.1"/>
    <property type="molecule type" value="Genomic_DNA"/>
</dbReference>
<dbReference type="GO" id="GO:0005634">
    <property type="term" value="C:nucleus"/>
    <property type="evidence" value="ECO:0007669"/>
    <property type="project" value="TreeGrafter"/>
</dbReference>
<name>A0A7R9MID6_9ACAR</name>
<dbReference type="Pfam" id="PF16366">
    <property type="entry name" value="CEBP_ZZ"/>
    <property type="match status" value="1"/>
</dbReference>
<feature type="region of interest" description="Disordered" evidence="3">
    <location>
        <begin position="1"/>
        <end position="62"/>
    </location>
</feature>